<sequence length="170" mass="19928">MNLRLIFNCIMHTFINTKINLFIVVILWKVSVTINLRLIFNCTMHTFIITTINLFVVVNLWMVRLPKINSCNRKFYIACYFEVFAHSCNESSLATIYKNKMHTSAIFLMLKTDQEVEATSVIDGNPFQTSRDPNFYREAFFACTQALRRAEKCKIRILLACTTKMYIKKL</sequence>
<evidence type="ECO:0000256" key="1">
    <source>
        <dbReference type="SAM" id="Phobius"/>
    </source>
</evidence>
<protein>
    <submittedName>
        <fullName evidence="2">Uncharacterized protein</fullName>
    </submittedName>
</protein>
<keyword evidence="1" id="KW-0472">Membrane</keyword>
<evidence type="ECO:0000313" key="2">
    <source>
        <dbReference type="EMBL" id="KMZ76302.1"/>
    </source>
</evidence>
<keyword evidence="3" id="KW-1185">Reference proteome</keyword>
<organism evidence="2 3">
    <name type="scientific">Zostera marina</name>
    <name type="common">Eelgrass</name>
    <dbReference type="NCBI Taxonomy" id="29655"/>
    <lineage>
        <taxon>Eukaryota</taxon>
        <taxon>Viridiplantae</taxon>
        <taxon>Streptophyta</taxon>
        <taxon>Embryophyta</taxon>
        <taxon>Tracheophyta</taxon>
        <taxon>Spermatophyta</taxon>
        <taxon>Magnoliopsida</taxon>
        <taxon>Liliopsida</taxon>
        <taxon>Zosteraceae</taxon>
        <taxon>Zostera</taxon>
    </lineage>
</organism>
<accession>A0A0K9Q677</accession>
<keyword evidence="1" id="KW-0812">Transmembrane</keyword>
<dbReference type="AlphaFoldDB" id="A0A0K9Q677"/>
<dbReference type="EMBL" id="LFYR01000047">
    <property type="protein sequence ID" value="KMZ76302.1"/>
    <property type="molecule type" value="Genomic_DNA"/>
</dbReference>
<feature type="transmembrane region" description="Helical" evidence="1">
    <location>
        <begin position="21"/>
        <end position="40"/>
    </location>
</feature>
<evidence type="ECO:0000313" key="3">
    <source>
        <dbReference type="Proteomes" id="UP000036987"/>
    </source>
</evidence>
<proteinExistence type="predicted"/>
<dbReference type="Proteomes" id="UP000036987">
    <property type="component" value="Unassembled WGS sequence"/>
</dbReference>
<reference evidence="3" key="1">
    <citation type="journal article" date="2016" name="Nature">
        <title>The genome of the seagrass Zostera marina reveals angiosperm adaptation to the sea.</title>
        <authorList>
            <person name="Olsen J.L."/>
            <person name="Rouze P."/>
            <person name="Verhelst B."/>
            <person name="Lin Y.-C."/>
            <person name="Bayer T."/>
            <person name="Collen J."/>
            <person name="Dattolo E."/>
            <person name="De Paoli E."/>
            <person name="Dittami S."/>
            <person name="Maumus F."/>
            <person name="Michel G."/>
            <person name="Kersting A."/>
            <person name="Lauritano C."/>
            <person name="Lohaus R."/>
            <person name="Toepel M."/>
            <person name="Tonon T."/>
            <person name="Vanneste K."/>
            <person name="Amirebrahimi M."/>
            <person name="Brakel J."/>
            <person name="Bostroem C."/>
            <person name="Chovatia M."/>
            <person name="Grimwood J."/>
            <person name="Jenkins J.W."/>
            <person name="Jueterbock A."/>
            <person name="Mraz A."/>
            <person name="Stam W.T."/>
            <person name="Tice H."/>
            <person name="Bornberg-Bauer E."/>
            <person name="Green P.J."/>
            <person name="Pearson G.A."/>
            <person name="Procaccini G."/>
            <person name="Duarte C.M."/>
            <person name="Schmutz J."/>
            <person name="Reusch T.B.H."/>
            <person name="Van de Peer Y."/>
        </authorList>
    </citation>
    <scope>NUCLEOTIDE SEQUENCE [LARGE SCALE GENOMIC DNA]</scope>
    <source>
        <strain evidence="3">cv. Finnish</strain>
    </source>
</reference>
<name>A0A0K9Q677_ZOSMR</name>
<keyword evidence="1" id="KW-1133">Transmembrane helix</keyword>
<gene>
    <name evidence="2" type="ORF">ZOSMA_103G00070</name>
</gene>
<feature type="transmembrane region" description="Helical" evidence="1">
    <location>
        <begin position="46"/>
        <end position="65"/>
    </location>
</feature>
<comment type="caution">
    <text evidence="2">The sequence shown here is derived from an EMBL/GenBank/DDBJ whole genome shotgun (WGS) entry which is preliminary data.</text>
</comment>